<gene>
    <name evidence="2" type="ORF">W822_15440</name>
</gene>
<proteinExistence type="predicted"/>
<keyword evidence="3" id="KW-1185">Reference proteome</keyword>
<feature type="compositionally biased region" description="Low complexity" evidence="1">
    <location>
        <begin position="1"/>
        <end position="17"/>
    </location>
</feature>
<evidence type="ECO:0000256" key="1">
    <source>
        <dbReference type="SAM" id="MobiDB-lite"/>
    </source>
</evidence>
<evidence type="ECO:0000313" key="2">
    <source>
        <dbReference type="EMBL" id="ETF02410.1"/>
    </source>
</evidence>
<dbReference type="Proteomes" id="UP000018733">
    <property type="component" value="Unassembled WGS sequence"/>
</dbReference>
<dbReference type="PATRIC" id="fig|1424334.3.peg.3104"/>
<comment type="caution">
    <text evidence="2">The sequence shown here is derived from an EMBL/GenBank/DDBJ whole genome shotgun (WGS) entry which is preliminary data.</text>
</comment>
<dbReference type="HOGENOM" id="CLU_2353593_0_0_4"/>
<reference evidence="2 3" key="1">
    <citation type="journal article" date="2014" name="Genome Announc.">
        <title>Draft Genome Sequence of Advenella kashmirensis Strain W13003, a Polycyclic Aromatic Hydrocarbon-Degrading Bacterium.</title>
        <authorList>
            <person name="Wang X."/>
            <person name="Jin D."/>
            <person name="Zhou L."/>
            <person name="Wu L."/>
            <person name="An W."/>
            <person name="Zhao L."/>
        </authorList>
    </citation>
    <scope>NUCLEOTIDE SEQUENCE [LARGE SCALE GENOMIC DNA]</scope>
    <source>
        <strain evidence="2 3">W13003</strain>
    </source>
</reference>
<sequence>MGQTTATLTATAPTTSKTVRDTTEQTTINDPAWMVDMMDGGTAATKIIANAIGRITIAMVAGTIAPTDPDLSAGMVAQRSWYACLQAHPTVGIYNY</sequence>
<evidence type="ECO:0000313" key="3">
    <source>
        <dbReference type="Proteomes" id="UP000018733"/>
    </source>
</evidence>
<name>V8QSU8_9BURK</name>
<dbReference type="STRING" id="1424334.W822_15440"/>
<dbReference type="AlphaFoldDB" id="V8QSU8"/>
<feature type="region of interest" description="Disordered" evidence="1">
    <location>
        <begin position="1"/>
        <end position="25"/>
    </location>
</feature>
<accession>V8QSU8</accession>
<organism evidence="2 3">
    <name type="scientific">Advenella kashmirensis W13003</name>
    <dbReference type="NCBI Taxonomy" id="1424334"/>
    <lineage>
        <taxon>Bacteria</taxon>
        <taxon>Pseudomonadati</taxon>
        <taxon>Pseudomonadota</taxon>
        <taxon>Betaproteobacteria</taxon>
        <taxon>Burkholderiales</taxon>
        <taxon>Alcaligenaceae</taxon>
    </lineage>
</organism>
<dbReference type="EMBL" id="AYXT01000010">
    <property type="protein sequence ID" value="ETF02410.1"/>
    <property type="molecule type" value="Genomic_DNA"/>
</dbReference>
<dbReference type="RefSeq" id="WP_024006039.1">
    <property type="nucleotide sequence ID" value="NZ_KI650980.1"/>
</dbReference>
<protein>
    <submittedName>
        <fullName evidence="2">Uncharacterized protein</fullName>
    </submittedName>
</protein>